<comment type="similarity">
    <text evidence="2">Belongs to the GHMP kinase family. GalK subfamily.</text>
</comment>
<dbReference type="AlphaFoldDB" id="A0A6U4EBP3"/>
<accession>A0A6U4EBP3</accession>
<keyword evidence="6" id="KW-0067">ATP-binding</keyword>
<evidence type="ECO:0000313" key="11">
    <source>
        <dbReference type="EMBL" id="CAD9248750.1"/>
    </source>
</evidence>
<dbReference type="Pfam" id="PF10509">
    <property type="entry name" value="GalKase_gal_bdg"/>
    <property type="match status" value="1"/>
</dbReference>
<dbReference type="InterPro" id="IPR019539">
    <property type="entry name" value="GalKase_N"/>
</dbReference>
<dbReference type="GO" id="GO:0009536">
    <property type="term" value="C:plastid"/>
    <property type="evidence" value="ECO:0007669"/>
    <property type="project" value="UniProtKB-SubCell"/>
</dbReference>
<name>A0A6U4EBP3_9STRA</name>
<dbReference type="GO" id="GO:0005829">
    <property type="term" value="C:cytosol"/>
    <property type="evidence" value="ECO:0007669"/>
    <property type="project" value="TreeGrafter"/>
</dbReference>
<dbReference type="InterPro" id="IPR006206">
    <property type="entry name" value="Mevalonate/galactokinase"/>
</dbReference>
<dbReference type="GO" id="GO:0004335">
    <property type="term" value="F:galactokinase activity"/>
    <property type="evidence" value="ECO:0007669"/>
    <property type="project" value="InterPro"/>
</dbReference>
<proteinExistence type="inferred from homology"/>
<evidence type="ECO:0000256" key="2">
    <source>
        <dbReference type="ARBA" id="ARBA00006566"/>
    </source>
</evidence>
<evidence type="ECO:0000256" key="3">
    <source>
        <dbReference type="ARBA" id="ARBA00022679"/>
    </source>
</evidence>
<gene>
    <name evidence="10" type="ORF">PPAR1163_LOCUS7107</name>
    <name evidence="11" type="ORF">PPAR1163_LOCUS7110</name>
</gene>
<dbReference type="EMBL" id="HBGJ01011354">
    <property type="protein sequence ID" value="CAD9248750.1"/>
    <property type="molecule type" value="Transcribed_RNA"/>
</dbReference>
<feature type="domain" description="Galactokinase N-terminal" evidence="9">
    <location>
        <begin position="19"/>
        <end position="65"/>
    </location>
</feature>
<dbReference type="GO" id="GO:0006012">
    <property type="term" value="P:galactose metabolic process"/>
    <property type="evidence" value="ECO:0007669"/>
    <property type="project" value="InterPro"/>
</dbReference>
<dbReference type="InterPro" id="IPR019741">
    <property type="entry name" value="Galactokinase_CS"/>
</dbReference>
<evidence type="ECO:0000313" key="10">
    <source>
        <dbReference type="EMBL" id="CAD9248747.1"/>
    </source>
</evidence>
<evidence type="ECO:0000256" key="7">
    <source>
        <dbReference type="SAM" id="MobiDB-lite"/>
    </source>
</evidence>
<dbReference type="InterPro" id="IPR000705">
    <property type="entry name" value="Galactokinase"/>
</dbReference>
<reference evidence="10" key="1">
    <citation type="submission" date="2021-01" db="EMBL/GenBank/DDBJ databases">
        <authorList>
            <person name="Corre E."/>
            <person name="Pelletier E."/>
            <person name="Niang G."/>
            <person name="Scheremetjew M."/>
            <person name="Finn R."/>
            <person name="Kale V."/>
            <person name="Holt S."/>
            <person name="Cochrane G."/>
            <person name="Meng A."/>
            <person name="Brown T."/>
            <person name="Cohen L."/>
        </authorList>
    </citation>
    <scope>NUCLEOTIDE SEQUENCE</scope>
    <source>
        <strain evidence="10">CCMP2877</strain>
    </source>
</reference>
<dbReference type="FunFam" id="3.30.230.10:FF:000017">
    <property type="entry name" value="Galactokinase"/>
    <property type="match status" value="1"/>
</dbReference>
<dbReference type="PRINTS" id="PR00473">
    <property type="entry name" value="GALCTOKINASE"/>
</dbReference>
<evidence type="ECO:0000256" key="4">
    <source>
        <dbReference type="ARBA" id="ARBA00022741"/>
    </source>
</evidence>
<evidence type="ECO:0000256" key="5">
    <source>
        <dbReference type="ARBA" id="ARBA00022777"/>
    </source>
</evidence>
<dbReference type="SUPFAM" id="SSF55060">
    <property type="entry name" value="GHMP Kinase, C-terminal domain"/>
    <property type="match status" value="1"/>
</dbReference>
<dbReference type="InterPro" id="IPR006203">
    <property type="entry name" value="GHMP_knse_ATP-bd_CS"/>
</dbReference>
<dbReference type="PIRSF" id="PIRSF000530">
    <property type="entry name" value="Galactokinase"/>
    <property type="match status" value="1"/>
</dbReference>
<evidence type="ECO:0008006" key="12">
    <source>
        <dbReference type="Google" id="ProtNLM"/>
    </source>
</evidence>
<dbReference type="PRINTS" id="PR00959">
    <property type="entry name" value="MEVGALKINASE"/>
</dbReference>
<dbReference type="PROSITE" id="PS00106">
    <property type="entry name" value="GALACTOKINASE"/>
    <property type="match status" value="1"/>
</dbReference>
<keyword evidence="5" id="KW-0418">Kinase</keyword>
<keyword evidence="4" id="KW-0547">Nucleotide-binding</keyword>
<dbReference type="PANTHER" id="PTHR10457">
    <property type="entry name" value="MEVALONATE KINASE/GALACTOKINASE"/>
    <property type="match status" value="1"/>
</dbReference>
<feature type="region of interest" description="Disordered" evidence="7">
    <location>
        <begin position="326"/>
        <end position="381"/>
    </location>
</feature>
<comment type="subcellular location">
    <subcellularLocation>
        <location evidence="1">Plastid</location>
    </subcellularLocation>
</comment>
<evidence type="ECO:0000259" key="8">
    <source>
        <dbReference type="Pfam" id="PF00288"/>
    </source>
</evidence>
<dbReference type="InterPro" id="IPR020568">
    <property type="entry name" value="Ribosomal_Su5_D2-typ_SF"/>
</dbReference>
<evidence type="ECO:0000256" key="6">
    <source>
        <dbReference type="ARBA" id="ARBA00022840"/>
    </source>
</evidence>
<dbReference type="SUPFAM" id="SSF54211">
    <property type="entry name" value="Ribosomal protein S5 domain 2-like"/>
    <property type="match status" value="1"/>
</dbReference>
<dbReference type="PANTHER" id="PTHR10457:SF7">
    <property type="entry name" value="GALACTOKINASE-RELATED"/>
    <property type="match status" value="1"/>
</dbReference>
<organism evidence="10">
    <name type="scientific">Phaeomonas parva</name>
    <dbReference type="NCBI Taxonomy" id="124430"/>
    <lineage>
        <taxon>Eukaryota</taxon>
        <taxon>Sar</taxon>
        <taxon>Stramenopiles</taxon>
        <taxon>Ochrophyta</taxon>
        <taxon>Pinguiophyceae</taxon>
        <taxon>Pinguiochrysidales</taxon>
        <taxon>Pinguiochrysidaceae</taxon>
        <taxon>Phaeomonas</taxon>
    </lineage>
</organism>
<dbReference type="InterPro" id="IPR006204">
    <property type="entry name" value="GHMP_kinase_N_dom"/>
</dbReference>
<evidence type="ECO:0000259" key="9">
    <source>
        <dbReference type="Pfam" id="PF10509"/>
    </source>
</evidence>
<dbReference type="Gene3D" id="3.30.70.890">
    <property type="entry name" value="GHMP kinase, C-terminal domain"/>
    <property type="match status" value="1"/>
</dbReference>
<dbReference type="Gene3D" id="3.30.230.10">
    <property type="match status" value="1"/>
</dbReference>
<dbReference type="InterPro" id="IPR014721">
    <property type="entry name" value="Ribsml_uS5_D2-typ_fold_subgr"/>
</dbReference>
<evidence type="ECO:0000256" key="1">
    <source>
        <dbReference type="ARBA" id="ARBA00004474"/>
    </source>
</evidence>
<dbReference type="Pfam" id="PF00288">
    <property type="entry name" value="GHMP_kinases_N"/>
    <property type="match status" value="1"/>
</dbReference>
<sequence length="381" mass="41057">MASVEPEAKEVLLTRAQALFRRTYPELSADIAVFAPGRVNLIGEHTDYTNGFVCPMALTAATVIVGVGDVVDEDAVGSAAAAEGDLLCRIVSTAPGTELAVFDCGRPLTPGGGWSTYVKGVVAEYLGDLPPRKTLVFTFACASSVPLGSGLSSSASLEVAVATFLERVTRRPQPLVTRALRCQSAEHIFANTPCGIMDQFISAMGREGRALLIDCASNKVVQEVQFLSDDYTIVVCDSKVKHNLGESEYPARVRECRSAEAALRSRFGEGNFPNGLRDATPSMVEDLHAAGLIDDVVHRRAFHVVTENDRCQVSRSRNQPFHIVTAKASRVHPNPNPDPKTAKPKGLRSGDGARGLRRRGFAHERVARVAPRQLRGELPRA</sequence>
<dbReference type="GO" id="GO:0005524">
    <property type="term" value="F:ATP binding"/>
    <property type="evidence" value="ECO:0007669"/>
    <property type="project" value="UniProtKB-KW"/>
</dbReference>
<dbReference type="EMBL" id="HBGJ01011351">
    <property type="protein sequence ID" value="CAD9248747.1"/>
    <property type="molecule type" value="Transcribed_RNA"/>
</dbReference>
<keyword evidence="3" id="KW-0808">Transferase</keyword>
<dbReference type="InterPro" id="IPR036554">
    <property type="entry name" value="GHMP_kinase_C_sf"/>
</dbReference>
<dbReference type="PROSITE" id="PS00627">
    <property type="entry name" value="GHMP_KINASES_ATP"/>
    <property type="match status" value="1"/>
</dbReference>
<protein>
    <recommendedName>
        <fullName evidence="12">Galactokinase N-terminal domain-containing protein</fullName>
    </recommendedName>
</protein>
<feature type="domain" description="GHMP kinase N-terminal" evidence="8">
    <location>
        <begin position="118"/>
        <end position="205"/>
    </location>
</feature>